<dbReference type="InterPro" id="IPR013670">
    <property type="entry name" value="EcoEI_R_C_dom"/>
</dbReference>
<dbReference type="Proteomes" id="UP000761380">
    <property type="component" value="Unassembled WGS sequence"/>
</dbReference>
<dbReference type="Gene3D" id="3.90.1570.30">
    <property type="match status" value="1"/>
</dbReference>
<dbReference type="SMART" id="SM00490">
    <property type="entry name" value="HELICc"/>
    <property type="match status" value="1"/>
</dbReference>
<reference evidence="3" key="1">
    <citation type="submission" date="2019-04" db="EMBL/GenBank/DDBJ databases">
        <title>Evolution of Biomass-Degrading Anaerobic Consortia Revealed by Metagenomics.</title>
        <authorList>
            <person name="Peng X."/>
        </authorList>
    </citation>
    <scope>NUCLEOTIDE SEQUENCE</scope>
    <source>
        <strain evidence="3">SIG240</strain>
    </source>
</reference>
<dbReference type="AlphaFoldDB" id="A0A927WR69"/>
<dbReference type="GO" id="GO:0006304">
    <property type="term" value="P:DNA modification"/>
    <property type="evidence" value="ECO:0007669"/>
    <property type="project" value="InterPro"/>
</dbReference>
<dbReference type="GO" id="GO:0005829">
    <property type="term" value="C:cytosol"/>
    <property type="evidence" value="ECO:0007669"/>
    <property type="project" value="TreeGrafter"/>
</dbReference>
<dbReference type="PROSITE" id="PS51194">
    <property type="entry name" value="HELICASE_CTER"/>
    <property type="match status" value="1"/>
</dbReference>
<dbReference type="PANTHER" id="PTHR47396:SF1">
    <property type="entry name" value="ATP-DEPENDENT HELICASE IRC3-RELATED"/>
    <property type="match status" value="1"/>
</dbReference>
<dbReference type="EC" id="3.1.21.3" evidence="3"/>
<dbReference type="PROSITE" id="PS51192">
    <property type="entry name" value="HELICASE_ATP_BIND_1"/>
    <property type="match status" value="1"/>
</dbReference>
<dbReference type="SMART" id="SM00487">
    <property type="entry name" value="DEXDc"/>
    <property type="match status" value="1"/>
</dbReference>
<dbReference type="Pfam" id="PF04851">
    <property type="entry name" value="ResIII"/>
    <property type="match status" value="1"/>
</dbReference>
<sequence length="1092" mass="124171">MAYSNFDFLSEKFPLLAHLGRLAEKYVYSDSNSCLFKLGMMGETMIKLMFDYDGIALPVEDKAVTRINKLRREELLDDDMASLFHALRKVRNQAGHEGYESVAEAKNYLGITYSLSEWFMQTYGDYNYQNRPFVMPAPQAEPVKKEIADEEKLEKLLMQQAAEKAAQAPKVKKVDRQKYAQKAAVKRYKSEAETRVLIDEQLRQVGWEADTEHLRYSKGTRPQKGRCIAIAEWPTDSPNGKGGFADYALFIDLKLVAIIEAKAEHKDVAAVIDGQCKMYPKFIKAEHQEYIMGKWGEYQVPFTFATNGKPYLEQLRTKSGIWFLDLRQKTNRPEPLHGWYSPLGLTELLSRNVEAGKKKLQELPYAVLQDPDGLNLRAYQIAAIQAAEQAVLNGQQNILLAMATGTGKTRTVLGMIYRFLKTGRFQRILFLVDRTSLGTQAHDVFKDVKLEELMSLNQLYNIKGLEEKFIDRETRIQVATVQGMIQRILFNDDERKPAVSDYDLIIVDEAHRGYTLDKMMEAEEIDYRDQRDFQSKYRAVIEYFKAVKIALTATPALHTTQIFGEPVFKYTYREAVIDGFLVDYDAPHIIKTKLSESGIHYGKGETVAVYDPATGEITNSEALEDELDFDVESFNRQIIVPDFNRKVLAEIAKDIDPTDELSGKTLIYAVNDAHADMIVDILRQIYADMDIDQDAIMKITGSIENGNPKKIQEVIRTTRNNQYPSIIVTVDLLTTGIDIPAISRLVFMRRVKSRILFEQMLGRATRLCPAINKDHFEIYDPVGTFASLEKVCTMKPVAANPNITITQLIDTLPQDGEKAESEAVLTHQLAQIFAKIQRKGRTITAEQEEQFKAMTGAKSYAAYIRDLAEQEDNTICAKLLKDKEAFSFLENVIRPGMAQVVSDAEDEVLYHGQEYGNEGRRPEDYLEEFTAYIKEHINEVAALSIICTRPAELTRQSLKELSLQLDRDGYAPTQLDSAISAINAEEAGADIISIIRRYAIGARLMNHREKVEQAVKRLRANHNFTKMQDTWIELMKNYLLNEPVLNRAAFDEDFRLRKQGGSARADKLLDGQLNPIIAELNEYMYDDGGKSA</sequence>
<dbReference type="GO" id="GO:0005524">
    <property type="term" value="F:ATP binding"/>
    <property type="evidence" value="ECO:0007669"/>
    <property type="project" value="InterPro"/>
</dbReference>
<keyword evidence="3" id="KW-0255">Endonuclease</keyword>
<dbReference type="Pfam" id="PF00271">
    <property type="entry name" value="Helicase_C"/>
    <property type="match status" value="1"/>
</dbReference>
<proteinExistence type="predicted"/>
<dbReference type="InterPro" id="IPR014001">
    <property type="entry name" value="Helicase_ATP-bd"/>
</dbReference>
<dbReference type="EMBL" id="SVBY01000024">
    <property type="protein sequence ID" value="MBE6092457.1"/>
    <property type="molecule type" value="Genomic_DNA"/>
</dbReference>
<organism evidence="3 4">
    <name type="scientific">Selenomonas ruminantium</name>
    <dbReference type="NCBI Taxonomy" id="971"/>
    <lineage>
        <taxon>Bacteria</taxon>
        <taxon>Bacillati</taxon>
        <taxon>Bacillota</taxon>
        <taxon>Negativicutes</taxon>
        <taxon>Selenomonadales</taxon>
        <taxon>Selenomonadaceae</taxon>
        <taxon>Selenomonas</taxon>
    </lineage>
</organism>
<evidence type="ECO:0000313" key="3">
    <source>
        <dbReference type="EMBL" id="MBE6092457.1"/>
    </source>
</evidence>
<dbReference type="Pfam" id="PF08463">
    <property type="entry name" value="EcoEI_R_C"/>
    <property type="match status" value="1"/>
</dbReference>
<feature type="domain" description="Helicase ATP-binding" evidence="1">
    <location>
        <begin position="389"/>
        <end position="573"/>
    </location>
</feature>
<dbReference type="InterPro" id="IPR006935">
    <property type="entry name" value="Helicase/UvrB_N"/>
</dbReference>
<dbReference type="InterPro" id="IPR001650">
    <property type="entry name" value="Helicase_C-like"/>
</dbReference>
<accession>A0A927WR69</accession>
<comment type="caution">
    <text evidence="3">The sequence shown here is derived from an EMBL/GenBank/DDBJ whole genome shotgun (WGS) entry which is preliminary data.</text>
</comment>
<feature type="domain" description="Helicase C-terminal" evidence="2">
    <location>
        <begin position="650"/>
        <end position="809"/>
    </location>
</feature>
<dbReference type="GO" id="GO:0003677">
    <property type="term" value="F:DNA binding"/>
    <property type="evidence" value="ECO:0007669"/>
    <property type="project" value="InterPro"/>
</dbReference>
<evidence type="ECO:0000313" key="4">
    <source>
        <dbReference type="Proteomes" id="UP000761380"/>
    </source>
</evidence>
<name>A0A927WR69_SELRU</name>
<protein>
    <submittedName>
        <fullName evidence="3">Type I restriction-modification system endonuclease</fullName>
        <ecNumber evidence="3">3.1.21.3</ecNumber>
    </submittedName>
</protein>
<gene>
    <name evidence="3" type="primary">hsdR</name>
    <name evidence="3" type="ORF">E7201_04665</name>
</gene>
<evidence type="ECO:0000259" key="2">
    <source>
        <dbReference type="PROSITE" id="PS51194"/>
    </source>
</evidence>
<dbReference type="NCBIfam" id="NF008521">
    <property type="entry name" value="PRK11448.1"/>
    <property type="match status" value="1"/>
</dbReference>
<dbReference type="InterPro" id="IPR027417">
    <property type="entry name" value="P-loop_NTPase"/>
</dbReference>
<dbReference type="CDD" id="cd18799">
    <property type="entry name" value="SF2_C_EcoAI-like"/>
    <property type="match status" value="1"/>
</dbReference>
<dbReference type="Gene3D" id="3.40.50.300">
    <property type="entry name" value="P-loop containing nucleotide triphosphate hydrolases"/>
    <property type="match status" value="2"/>
</dbReference>
<keyword evidence="3" id="KW-0540">Nuclease</keyword>
<keyword evidence="3" id="KW-0378">Hydrolase</keyword>
<evidence type="ECO:0000259" key="1">
    <source>
        <dbReference type="PROSITE" id="PS51192"/>
    </source>
</evidence>
<dbReference type="GO" id="GO:0009035">
    <property type="term" value="F:type I site-specific deoxyribonuclease activity"/>
    <property type="evidence" value="ECO:0007669"/>
    <property type="project" value="UniProtKB-EC"/>
</dbReference>
<dbReference type="PANTHER" id="PTHR47396">
    <property type="entry name" value="TYPE I RESTRICTION ENZYME ECOKI R PROTEIN"/>
    <property type="match status" value="1"/>
</dbReference>
<dbReference type="InterPro" id="IPR050742">
    <property type="entry name" value="Helicase_Restrict-Modif_Enz"/>
</dbReference>
<dbReference type="SUPFAM" id="SSF52540">
    <property type="entry name" value="P-loop containing nucleoside triphosphate hydrolases"/>
    <property type="match status" value="1"/>
</dbReference>